<reference evidence="2 3" key="1">
    <citation type="journal article" date="2014" name="Genome Biol. Evol.">
        <title>Comparative genomics and transcriptomics analyses reveal divergent lifestyle features of nematode endoparasitic fungus Hirsutella minnesotensis.</title>
        <authorList>
            <person name="Lai Y."/>
            <person name="Liu K."/>
            <person name="Zhang X."/>
            <person name="Zhang X."/>
            <person name="Li K."/>
            <person name="Wang N."/>
            <person name="Shu C."/>
            <person name="Wu Y."/>
            <person name="Wang C."/>
            <person name="Bushley K.E."/>
            <person name="Xiang M."/>
            <person name="Liu X."/>
        </authorList>
    </citation>
    <scope>NUCLEOTIDE SEQUENCE [LARGE SCALE GENOMIC DNA]</scope>
    <source>
        <strain evidence="2 3">3608</strain>
    </source>
</reference>
<organism evidence="2 3">
    <name type="scientific">Hirsutella minnesotensis 3608</name>
    <dbReference type="NCBI Taxonomy" id="1043627"/>
    <lineage>
        <taxon>Eukaryota</taxon>
        <taxon>Fungi</taxon>
        <taxon>Dikarya</taxon>
        <taxon>Ascomycota</taxon>
        <taxon>Pezizomycotina</taxon>
        <taxon>Sordariomycetes</taxon>
        <taxon>Hypocreomycetidae</taxon>
        <taxon>Hypocreales</taxon>
        <taxon>Ophiocordycipitaceae</taxon>
        <taxon>Hirsutella</taxon>
    </lineage>
</organism>
<dbReference type="Gene3D" id="3.30.420.10">
    <property type="entry name" value="Ribonuclease H-like superfamily/Ribonuclease H"/>
    <property type="match status" value="1"/>
</dbReference>
<dbReference type="InterPro" id="IPR036397">
    <property type="entry name" value="RNaseH_sf"/>
</dbReference>
<sequence>MFWGGFSFNWRTSLTPMLGDPDSPRGGVTGRRVLECLQENLPTIAEPGYTFAQDNASTHMAAIVQAWLGCRIEENGVELVDWPAYSPDLNPIENVWKMLKERIHETHPELADLPKNYASKQRLCEAAAEAWEDLEDDTLNHLVESMPRRLQAVIDARGWYTKY</sequence>
<dbReference type="OrthoDB" id="5151590at2759"/>
<name>A0A0F8A0N5_9HYPO</name>
<dbReference type="AlphaFoldDB" id="A0A0F8A0N5"/>
<evidence type="ECO:0000313" key="3">
    <source>
        <dbReference type="Proteomes" id="UP000054481"/>
    </source>
</evidence>
<accession>A0A0F8A0N5</accession>
<feature type="domain" description="Tc1-like transposase DDE" evidence="1">
    <location>
        <begin position="28"/>
        <end position="106"/>
    </location>
</feature>
<evidence type="ECO:0000259" key="1">
    <source>
        <dbReference type="Pfam" id="PF13358"/>
    </source>
</evidence>
<evidence type="ECO:0000313" key="2">
    <source>
        <dbReference type="EMBL" id="KJZ68684.1"/>
    </source>
</evidence>
<dbReference type="Proteomes" id="UP000054481">
    <property type="component" value="Unassembled WGS sequence"/>
</dbReference>
<dbReference type="GO" id="GO:0003676">
    <property type="term" value="F:nucleic acid binding"/>
    <property type="evidence" value="ECO:0007669"/>
    <property type="project" value="InterPro"/>
</dbReference>
<proteinExistence type="predicted"/>
<dbReference type="InterPro" id="IPR038717">
    <property type="entry name" value="Tc1-like_DDE_dom"/>
</dbReference>
<protein>
    <recommendedName>
        <fullName evidence="1">Tc1-like transposase DDE domain-containing protein</fullName>
    </recommendedName>
</protein>
<dbReference type="Pfam" id="PF13358">
    <property type="entry name" value="DDE_3"/>
    <property type="match status" value="1"/>
</dbReference>
<gene>
    <name evidence="2" type="ORF">HIM_11927</name>
</gene>
<dbReference type="EMBL" id="KQ030833">
    <property type="protein sequence ID" value="KJZ68684.1"/>
    <property type="molecule type" value="Genomic_DNA"/>
</dbReference>
<keyword evidence="3" id="KW-1185">Reference proteome</keyword>